<keyword evidence="3" id="KW-1185">Reference proteome</keyword>
<protein>
    <submittedName>
        <fullName evidence="2">Uncharacterized protein</fullName>
    </submittedName>
</protein>
<gene>
    <name evidence="2" type="ORF">PHAECO_LOCUS2473</name>
</gene>
<proteinExistence type="predicted"/>
<reference evidence="2" key="2">
    <citation type="submission" date="2022-10" db="EMBL/GenBank/DDBJ databases">
        <authorList>
            <consortium name="ENA_rothamsted_submissions"/>
            <consortium name="culmorum"/>
            <person name="King R."/>
        </authorList>
    </citation>
    <scope>NUCLEOTIDE SEQUENCE</scope>
</reference>
<dbReference type="PANTHER" id="PTHR10773:SF19">
    <property type="match status" value="1"/>
</dbReference>
<evidence type="ECO:0000256" key="1">
    <source>
        <dbReference type="SAM" id="MobiDB-lite"/>
    </source>
</evidence>
<evidence type="ECO:0000313" key="2">
    <source>
        <dbReference type="EMBL" id="CAH1118122.1"/>
    </source>
</evidence>
<accession>A0A9P0DEE7</accession>
<dbReference type="EMBL" id="OU896717">
    <property type="protein sequence ID" value="CAH1118122.1"/>
    <property type="molecule type" value="Genomic_DNA"/>
</dbReference>
<feature type="region of interest" description="Disordered" evidence="1">
    <location>
        <begin position="1"/>
        <end position="30"/>
    </location>
</feature>
<name>A0A9P0DEE7_PHACE</name>
<evidence type="ECO:0000313" key="3">
    <source>
        <dbReference type="Proteomes" id="UP001153737"/>
    </source>
</evidence>
<dbReference type="AlphaFoldDB" id="A0A9P0DEE7"/>
<dbReference type="Proteomes" id="UP001153737">
    <property type="component" value="Chromosome 11"/>
</dbReference>
<dbReference type="PANTHER" id="PTHR10773">
    <property type="entry name" value="DNA-DIRECTED RNA POLYMERASES I, II, AND III SUBUNIT RPABC2"/>
    <property type="match status" value="1"/>
</dbReference>
<dbReference type="OrthoDB" id="6766586at2759"/>
<sequence>MSETSSDPPEKPSECPTEGNEDVYRATSDDVQPSHFDIENMKILFVQDNTNFDPPDEGKKLDDAMQTVEIPQDFDHILQIPDGEDKKRTENGKLIKTKPLLFLTFDLQNTFALPKAYIGHYYYKQKLSCYNLTGYCSLNNTVYNAIRHEYICGRARTHIANAIVKILKAVICDNLNLKKVILWSDSCVPQNRNSIFPFAMQNFLNSEDSGNLELIEHKYSEPGHGNLQGIDCAHSCIERFIKHLEIWSPLTLIRILIHMPTTWRKKFKVMQMQLSNYMDYQKSSSLLNYQVLPYSKVKRIVYDKNSIMNIKFSESFEGNLKKIKVIPKKNTRRDRITTENTMLTVNRLTDLNIGLTEEKKKAITEMLLRMPEIEREFYHAILSKPAKKKEMKKRKIMHPKIEKFSYFPFHFVFLIRAAMDLN</sequence>
<organism evidence="2 3">
    <name type="scientific">Phaedon cochleariae</name>
    <name type="common">Mustard beetle</name>
    <dbReference type="NCBI Taxonomy" id="80249"/>
    <lineage>
        <taxon>Eukaryota</taxon>
        <taxon>Metazoa</taxon>
        <taxon>Ecdysozoa</taxon>
        <taxon>Arthropoda</taxon>
        <taxon>Hexapoda</taxon>
        <taxon>Insecta</taxon>
        <taxon>Pterygota</taxon>
        <taxon>Neoptera</taxon>
        <taxon>Endopterygota</taxon>
        <taxon>Coleoptera</taxon>
        <taxon>Polyphaga</taxon>
        <taxon>Cucujiformia</taxon>
        <taxon>Chrysomeloidea</taxon>
        <taxon>Chrysomelidae</taxon>
        <taxon>Chrysomelinae</taxon>
        <taxon>Chrysomelini</taxon>
        <taxon>Phaedon</taxon>
    </lineage>
</organism>
<reference evidence="2" key="1">
    <citation type="submission" date="2022-01" db="EMBL/GenBank/DDBJ databases">
        <authorList>
            <person name="King R."/>
        </authorList>
    </citation>
    <scope>NUCLEOTIDE SEQUENCE</scope>
</reference>